<feature type="chain" id="PRO_5024942458" evidence="3">
    <location>
        <begin position="22"/>
        <end position="250"/>
    </location>
</feature>
<evidence type="ECO:0000259" key="4">
    <source>
        <dbReference type="SMART" id="SM00062"/>
    </source>
</evidence>
<dbReference type="SUPFAM" id="SSF53850">
    <property type="entry name" value="Periplasmic binding protein-like II"/>
    <property type="match status" value="1"/>
</dbReference>
<evidence type="ECO:0000313" key="7">
    <source>
        <dbReference type="Proteomes" id="UP000243374"/>
    </source>
</evidence>
<dbReference type="OrthoDB" id="9768183at2"/>
<proteinExistence type="inferred from homology"/>
<name>A0A662Z7W6_9GAMM</name>
<accession>A0A662Z7W6</accession>
<organism evidence="6 7">
    <name type="scientific">Succinivibrio dextrinosolvens</name>
    <dbReference type="NCBI Taxonomy" id="83771"/>
    <lineage>
        <taxon>Bacteria</taxon>
        <taxon>Pseudomonadati</taxon>
        <taxon>Pseudomonadota</taxon>
        <taxon>Gammaproteobacteria</taxon>
        <taxon>Aeromonadales</taxon>
        <taxon>Succinivibrionaceae</taxon>
        <taxon>Succinivibrio</taxon>
    </lineage>
</organism>
<evidence type="ECO:0000256" key="3">
    <source>
        <dbReference type="SAM" id="SignalP"/>
    </source>
</evidence>
<dbReference type="EMBL" id="FOSF01000001">
    <property type="protein sequence ID" value="SFJ75553.1"/>
    <property type="molecule type" value="Genomic_DNA"/>
</dbReference>
<evidence type="ECO:0000256" key="1">
    <source>
        <dbReference type="ARBA" id="ARBA00010333"/>
    </source>
</evidence>
<reference evidence="6 7" key="1">
    <citation type="submission" date="2016-10" db="EMBL/GenBank/DDBJ databases">
        <authorList>
            <person name="Varghese N."/>
            <person name="Submissions S."/>
        </authorList>
    </citation>
    <scope>NUCLEOTIDE SEQUENCE [LARGE SCALE GENOMIC DNA]</scope>
    <source>
        <strain evidence="6 7">22B</strain>
    </source>
</reference>
<gene>
    <name evidence="6" type="ORF">SAMN04487865_1001179</name>
</gene>
<dbReference type="GO" id="GO:0015276">
    <property type="term" value="F:ligand-gated monoatomic ion channel activity"/>
    <property type="evidence" value="ECO:0007669"/>
    <property type="project" value="InterPro"/>
</dbReference>
<dbReference type="Gene3D" id="3.40.190.10">
    <property type="entry name" value="Periplasmic binding protein-like II"/>
    <property type="match status" value="2"/>
</dbReference>
<dbReference type="Proteomes" id="UP000243374">
    <property type="component" value="Unassembled WGS sequence"/>
</dbReference>
<dbReference type="Pfam" id="PF00497">
    <property type="entry name" value="SBP_bac_3"/>
    <property type="match status" value="1"/>
</dbReference>
<protein>
    <submittedName>
        <fullName evidence="6">Amino acid ABC transporter substrate-binding protein, PAAT family</fullName>
    </submittedName>
</protein>
<evidence type="ECO:0000259" key="5">
    <source>
        <dbReference type="SMART" id="SM00079"/>
    </source>
</evidence>
<dbReference type="RefSeq" id="WP_083396830.1">
    <property type="nucleotide sequence ID" value="NZ_CP047056.1"/>
</dbReference>
<feature type="domain" description="Solute-binding protein family 3/N-terminal" evidence="4">
    <location>
        <begin position="26"/>
        <end position="246"/>
    </location>
</feature>
<comment type="similarity">
    <text evidence="1">Belongs to the bacterial solute-binding protein 3 family.</text>
</comment>
<dbReference type="InterPro" id="IPR001638">
    <property type="entry name" value="Solute-binding_3/MltF_N"/>
</dbReference>
<keyword evidence="7" id="KW-1185">Reference proteome</keyword>
<dbReference type="SMART" id="SM00079">
    <property type="entry name" value="PBPe"/>
    <property type="match status" value="1"/>
</dbReference>
<dbReference type="InterPro" id="IPR001320">
    <property type="entry name" value="Iontro_rcpt_C"/>
</dbReference>
<dbReference type="PANTHER" id="PTHR35936">
    <property type="entry name" value="MEMBRANE-BOUND LYTIC MUREIN TRANSGLYCOSYLASE F"/>
    <property type="match status" value="1"/>
</dbReference>
<dbReference type="PANTHER" id="PTHR35936:SF38">
    <property type="entry name" value="GLUTAMINE-BINDING PERIPLASMIC PROTEIN"/>
    <property type="match status" value="1"/>
</dbReference>
<feature type="signal peptide" evidence="3">
    <location>
        <begin position="1"/>
        <end position="21"/>
    </location>
</feature>
<keyword evidence="2 3" id="KW-0732">Signal</keyword>
<dbReference type="AlphaFoldDB" id="A0A662Z7W6"/>
<evidence type="ECO:0000313" key="6">
    <source>
        <dbReference type="EMBL" id="SFJ75553.1"/>
    </source>
</evidence>
<evidence type="ECO:0000256" key="2">
    <source>
        <dbReference type="ARBA" id="ARBA00022729"/>
    </source>
</evidence>
<dbReference type="SMART" id="SM00062">
    <property type="entry name" value="PBPb"/>
    <property type="match status" value="1"/>
</dbReference>
<dbReference type="GO" id="GO:0016020">
    <property type="term" value="C:membrane"/>
    <property type="evidence" value="ECO:0007669"/>
    <property type="project" value="InterPro"/>
</dbReference>
<sequence length="250" mass="28080">MRLITKAALLGLTLFSADVLASGQKTLKVGIEDSFAPFEFREKNSSEVIGFDVDIIKAIAKEQGFSVEIDNMPFDALLPSVLTEQVDVAISSYSITEERAQIVKLEPYYDSGLGVLVRTDLLKDIHSSYDLQGRTICAKSGTTGSYFAENIKNSKTKNYVTEIESFMAIDKGECDVVIIDKPVLEYYHVRSHDDKTAVLKDKLTFEQYGIVTSKNKSEISDNIAEGLKKIRKNGIYDQIYRKWFEKTSNK</sequence>
<feature type="domain" description="Ionotropic glutamate receptor C-terminal" evidence="5">
    <location>
        <begin position="26"/>
        <end position="246"/>
    </location>
</feature>